<evidence type="ECO:0000256" key="1">
    <source>
        <dbReference type="SAM" id="Phobius"/>
    </source>
</evidence>
<protein>
    <submittedName>
        <fullName evidence="2">Uncharacterized protein</fullName>
    </submittedName>
</protein>
<keyword evidence="1" id="KW-0472">Membrane</keyword>
<gene>
    <name evidence="2" type="ordered locus">Ferp_1212</name>
</gene>
<dbReference type="KEGG" id="fpl:Ferp_1212"/>
<feature type="transmembrane region" description="Helical" evidence="1">
    <location>
        <begin position="35"/>
        <end position="55"/>
    </location>
</feature>
<proteinExistence type="predicted"/>
<dbReference type="PaxDb" id="589924-Ferp_1212"/>
<keyword evidence="1" id="KW-1133">Transmembrane helix</keyword>
<dbReference type="RefSeq" id="WP_012965713.1">
    <property type="nucleotide sequence ID" value="NC_013849.1"/>
</dbReference>
<dbReference type="EMBL" id="CP001899">
    <property type="protein sequence ID" value="ADC65370.1"/>
    <property type="molecule type" value="Genomic_DNA"/>
</dbReference>
<keyword evidence="3" id="KW-1185">Reference proteome</keyword>
<dbReference type="GeneID" id="8778725"/>
<dbReference type="Proteomes" id="UP000002613">
    <property type="component" value="Chromosome"/>
</dbReference>
<accession>D3RY07</accession>
<sequence>MKREVLISVLLGFFTGSLFILTAIALDVAGLKFDVWLPVVLSLAIASALLIYALRDAGKKKLGVAVALFIISSTYSVSFFYDFTSIGPTPEQQAYMHLLSKIRDVNGKIDPNWRDSSWNFLSPKCYSASVARKYGNTSLEMAVFSYRYSKTQYDPNRPIKILFTKLFCGYADSKTAYEKYKRALLNNGFKLEENNGSFLAENESLVVFCSRERELIAVVKVDKTELELLKAEIHDVEVM</sequence>
<reference evidence="2 3" key="2">
    <citation type="journal article" date="2011" name="Stand. Genomic Sci.">
        <title>Complete genome sequence of Ferroglobus placidus AEDII12DO.</title>
        <authorList>
            <person name="Anderson I."/>
            <person name="Risso C."/>
            <person name="Holmes D."/>
            <person name="Lucas S."/>
            <person name="Copeland A."/>
            <person name="Lapidus A."/>
            <person name="Cheng J.F."/>
            <person name="Bruce D."/>
            <person name="Goodwin L."/>
            <person name="Pitluck S."/>
            <person name="Saunders E."/>
            <person name="Brettin T."/>
            <person name="Detter J.C."/>
            <person name="Han C."/>
            <person name="Tapia R."/>
            <person name="Larimer F."/>
            <person name="Land M."/>
            <person name="Hauser L."/>
            <person name="Woyke T."/>
            <person name="Lovley D."/>
            <person name="Kyrpides N."/>
            <person name="Ivanova N."/>
        </authorList>
    </citation>
    <scope>NUCLEOTIDE SEQUENCE [LARGE SCALE GENOMIC DNA]</scope>
    <source>
        <strain evidence="3">DSM 10642 / AEDII12DO</strain>
    </source>
</reference>
<evidence type="ECO:0000313" key="3">
    <source>
        <dbReference type="Proteomes" id="UP000002613"/>
    </source>
</evidence>
<dbReference type="HOGENOM" id="CLU_1159015_0_0_2"/>
<organism evidence="2 3">
    <name type="scientific">Ferroglobus placidus (strain DSM 10642 / AEDII12DO)</name>
    <dbReference type="NCBI Taxonomy" id="589924"/>
    <lineage>
        <taxon>Archaea</taxon>
        <taxon>Methanobacteriati</taxon>
        <taxon>Methanobacteriota</taxon>
        <taxon>Archaeoglobi</taxon>
        <taxon>Archaeoglobales</taxon>
        <taxon>Archaeoglobaceae</taxon>
        <taxon>Ferroglobus</taxon>
    </lineage>
</organism>
<feature type="transmembrane region" description="Helical" evidence="1">
    <location>
        <begin position="62"/>
        <end position="81"/>
    </location>
</feature>
<keyword evidence="1" id="KW-0812">Transmembrane</keyword>
<name>D3RY07_FERPA</name>
<dbReference type="STRING" id="589924.Ferp_1212"/>
<dbReference type="AlphaFoldDB" id="D3RY07"/>
<evidence type="ECO:0000313" key="2">
    <source>
        <dbReference type="EMBL" id="ADC65370.1"/>
    </source>
</evidence>
<reference evidence="3" key="1">
    <citation type="submission" date="2010-02" db="EMBL/GenBank/DDBJ databases">
        <title>Complete sequence of Ferroglobus placidus DSM 10642.</title>
        <authorList>
            <consortium name="US DOE Joint Genome Institute"/>
            <person name="Lucas S."/>
            <person name="Copeland A."/>
            <person name="Lapidus A."/>
            <person name="Cheng J.-F."/>
            <person name="Bruce D."/>
            <person name="Goodwin L."/>
            <person name="Pitluck S."/>
            <person name="Saunders E."/>
            <person name="Brettin T."/>
            <person name="Detter J.C."/>
            <person name="Han C."/>
            <person name="Tapia R."/>
            <person name="Larimer F."/>
            <person name="Land M."/>
            <person name="Hauser L."/>
            <person name="Kyrpides N."/>
            <person name="Ivanova N."/>
            <person name="Holmes D."/>
            <person name="Lovley D."/>
            <person name="Kyrpides N."/>
            <person name="Anderson I.J."/>
            <person name="Woyke T."/>
        </authorList>
    </citation>
    <scope>NUCLEOTIDE SEQUENCE [LARGE SCALE GENOMIC DNA]</scope>
    <source>
        <strain evidence="3">DSM 10642 / AEDII12DO</strain>
    </source>
</reference>